<feature type="domain" description="C2H2-type" evidence="10">
    <location>
        <begin position="17"/>
        <end position="44"/>
    </location>
</feature>
<keyword evidence="3" id="KW-0677">Repeat</keyword>
<dbReference type="GO" id="GO:0008270">
    <property type="term" value="F:zinc ion binding"/>
    <property type="evidence" value="ECO:0007669"/>
    <property type="project" value="UniProtKB-KW"/>
</dbReference>
<evidence type="ECO:0000313" key="12">
    <source>
        <dbReference type="Proteomes" id="UP001152888"/>
    </source>
</evidence>
<dbReference type="PANTHER" id="PTHR24388">
    <property type="entry name" value="ZINC FINGER PROTEIN"/>
    <property type="match status" value="1"/>
</dbReference>
<dbReference type="OrthoDB" id="10004641at2759"/>
<comment type="caution">
    <text evidence="11">The sequence shown here is derived from an EMBL/GenBank/DDBJ whole genome shotgun (WGS) entry which is preliminary data.</text>
</comment>
<evidence type="ECO:0000256" key="9">
    <source>
        <dbReference type="PROSITE-ProRule" id="PRU00042"/>
    </source>
</evidence>
<sequence>MKIYKYFSEYFSGAPNFTCEICGKRYKHQPSLSRHKNYECQKTAVFGCDLNFTCATCGKKYKHSRSLRKHERFECQKEPQFSCIYCPYKAKLRGNLRKHIMVKHREQWTSGAAKIYVEKYKKNNHQSSGSISDVKSENECE</sequence>
<keyword evidence="4 9" id="KW-0863">Zinc-finger</keyword>
<evidence type="ECO:0000256" key="3">
    <source>
        <dbReference type="ARBA" id="ARBA00022737"/>
    </source>
</evidence>
<keyword evidence="7" id="KW-0539">Nucleus</keyword>
<keyword evidence="12" id="KW-1185">Reference proteome</keyword>
<proteinExistence type="inferred from homology"/>
<keyword evidence="6" id="KW-0238">DNA-binding</keyword>
<evidence type="ECO:0000256" key="4">
    <source>
        <dbReference type="ARBA" id="ARBA00022771"/>
    </source>
</evidence>
<dbReference type="GO" id="GO:0000978">
    <property type="term" value="F:RNA polymerase II cis-regulatory region sequence-specific DNA binding"/>
    <property type="evidence" value="ECO:0007669"/>
    <property type="project" value="TreeGrafter"/>
</dbReference>
<dbReference type="Gene3D" id="3.30.160.60">
    <property type="entry name" value="Classic Zinc Finger"/>
    <property type="match status" value="2"/>
</dbReference>
<accession>A0A9P0K5U4</accession>
<reference evidence="11" key="1">
    <citation type="submission" date="2022-03" db="EMBL/GenBank/DDBJ databases">
        <authorList>
            <person name="Sayadi A."/>
        </authorList>
    </citation>
    <scope>NUCLEOTIDE SEQUENCE</scope>
</reference>
<dbReference type="InterPro" id="IPR036236">
    <property type="entry name" value="Znf_C2H2_sf"/>
</dbReference>
<evidence type="ECO:0000313" key="11">
    <source>
        <dbReference type="EMBL" id="CAH1964202.1"/>
    </source>
</evidence>
<protein>
    <recommendedName>
        <fullName evidence="10">C2H2-type domain-containing protein</fullName>
    </recommendedName>
</protein>
<evidence type="ECO:0000256" key="8">
    <source>
        <dbReference type="ARBA" id="ARBA00037948"/>
    </source>
</evidence>
<dbReference type="GO" id="GO:0000981">
    <property type="term" value="F:DNA-binding transcription factor activity, RNA polymerase II-specific"/>
    <property type="evidence" value="ECO:0007669"/>
    <property type="project" value="TreeGrafter"/>
</dbReference>
<dbReference type="PANTHER" id="PTHR24388:SF54">
    <property type="entry name" value="PROTEIN ESCARGOT"/>
    <property type="match status" value="1"/>
</dbReference>
<keyword evidence="2" id="KW-0479">Metal-binding</keyword>
<evidence type="ECO:0000256" key="2">
    <source>
        <dbReference type="ARBA" id="ARBA00022723"/>
    </source>
</evidence>
<dbReference type="EMBL" id="CAKOFQ010006713">
    <property type="protein sequence ID" value="CAH1964202.1"/>
    <property type="molecule type" value="Genomic_DNA"/>
</dbReference>
<dbReference type="GO" id="GO:0005634">
    <property type="term" value="C:nucleus"/>
    <property type="evidence" value="ECO:0007669"/>
    <property type="project" value="UniProtKB-SubCell"/>
</dbReference>
<dbReference type="SUPFAM" id="SSF57667">
    <property type="entry name" value="beta-beta-alpha zinc fingers"/>
    <property type="match status" value="2"/>
</dbReference>
<dbReference type="Proteomes" id="UP001152888">
    <property type="component" value="Unassembled WGS sequence"/>
</dbReference>
<evidence type="ECO:0000256" key="5">
    <source>
        <dbReference type="ARBA" id="ARBA00022833"/>
    </source>
</evidence>
<dbReference type="InterPro" id="IPR013087">
    <property type="entry name" value="Znf_C2H2_type"/>
</dbReference>
<evidence type="ECO:0000256" key="7">
    <source>
        <dbReference type="ARBA" id="ARBA00023242"/>
    </source>
</evidence>
<keyword evidence="5" id="KW-0862">Zinc</keyword>
<feature type="domain" description="C2H2-type" evidence="10">
    <location>
        <begin position="52"/>
        <end position="79"/>
    </location>
</feature>
<evidence type="ECO:0000256" key="6">
    <source>
        <dbReference type="ARBA" id="ARBA00023125"/>
    </source>
</evidence>
<name>A0A9P0K5U4_ACAOB</name>
<dbReference type="SMART" id="SM00355">
    <property type="entry name" value="ZnF_C2H2"/>
    <property type="match status" value="3"/>
</dbReference>
<organism evidence="11 12">
    <name type="scientific">Acanthoscelides obtectus</name>
    <name type="common">Bean weevil</name>
    <name type="synonym">Bruchus obtectus</name>
    <dbReference type="NCBI Taxonomy" id="200917"/>
    <lineage>
        <taxon>Eukaryota</taxon>
        <taxon>Metazoa</taxon>
        <taxon>Ecdysozoa</taxon>
        <taxon>Arthropoda</taxon>
        <taxon>Hexapoda</taxon>
        <taxon>Insecta</taxon>
        <taxon>Pterygota</taxon>
        <taxon>Neoptera</taxon>
        <taxon>Endopterygota</taxon>
        <taxon>Coleoptera</taxon>
        <taxon>Polyphaga</taxon>
        <taxon>Cucujiformia</taxon>
        <taxon>Chrysomeloidea</taxon>
        <taxon>Chrysomelidae</taxon>
        <taxon>Bruchinae</taxon>
        <taxon>Bruchini</taxon>
        <taxon>Acanthoscelides</taxon>
    </lineage>
</organism>
<comment type="similarity">
    <text evidence="8">Belongs to the snail C2H2-type zinc-finger protein family.</text>
</comment>
<dbReference type="InterPro" id="IPR050527">
    <property type="entry name" value="Snail/Krueppel_Znf"/>
</dbReference>
<dbReference type="Pfam" id="PF00096">
    <property type="entry name" value="zf-C2H2"/>
    <property type="match status" value="2"/>
</dbReference>
<evidence type="ECO:0000259" key="10">
    <source>
        <dbReference type="PROSITE" id="PS50157"/>
    </source>
</evidence>
<gene>
    <name evidence="11" type="ORF">ACAOBT_LOCUS5659</name>
</gene>
<evidence type="ECO:0000256" key="1">
    <source>
        <dbReference type="ARBA" id="ARBA00004123"/>
    </source>
</evidence>
<dbReference type="AlphaFoldDB" id="A0A9P0K5U4"/>
<comment type="subcellular location">
    <subcellularLocation>
        <location evidence="1">Nucleus</location>
    </subcellularLocation>
</comment>
<dbReference type="PROSITE" id="PS50157">
    <property type="entry name" value="ZINC_FINGER_C2H2_2"/>
    <property type="match status" value="2"/>
</dbReference>